<dbReference type="InParanoid" id="H2XNF1"/>
<reference evidence="1" key="3">
    <citation type="submission" date="2025-08" db="UniProtKB">
        <authorList>
            <consortium name="Ensembl"/>
        </authorList>
    </citation>
    <scope>IDENTIFICATION</scope>
</reference>
<evidence type="ECO:0000313" key="2">
    <source>
        <dbReference type="Proteomes" id="UP000008144"/>
    </source>
</evidence>
<dbReference type="AlphaFoldDB" id="H2XNF1"/>
<protein>
    <submittedName>
        <fullName evidence="1">Uncharacterized protein</fullName>
    </submittedName>
</protein>
<reference evidence="1" key="2">
    <citation type="journal article" date="2008" name="Genome Biol.">
        <title>Improved genome assembly and evidence-based global gene model set for the chordate Ciona intestinalis: new insight into intron and operon populations.</title>
        <authorList>
            <person name="Satou Y."/>
            <person name="Mineta K."/>
            <person name="Ogasawara M."/>
            <person name="Sasakura Y."/>
            <person name="Shoguchi E."/>
            <person name="Ueno K."/>
            <person name="Yamada L."/>
            <person name="Matsumoto J."/>
            <person name="Wasserscheid J."/>
            <person name="Dewar K."/>
            <person name="Wiley G.B."/>
            <person name="Macmil S.L."/>
            <person name="Roe B.A."/>
            <person name="Zeller R.W."/>
            <person name="Hastings K.E."/>
            <person name="Lemaire P."/>
            <person name="Lindquist E."/>
            <person name="Endo T."/>
            <person name="Hotta K."/>
            <person name="Inaba K."/>
        </authorList>
    </citation>
    <scope>NUCLEOTIDE SEQUENCE [LARGE SCALE GENOMIC DNA]</scope>
    <source>
        <strain evidence="1">wild type</strain>
    </source>
</reference>
<name>H2XNF1_CIOIN</name>
<organism evidence="1 2">
    <name type="scientific">Ciona intestinalis</name>
    <name type="common">Transparent sea squirt</name>
    <name type="synonym">Ascidia intestinalis</name>
    <dbReference type="NCBI Taxonomy" id="7719"/>
    <lineage>
        <taxon>Eukaryota</taxon>
        <taxon>Metazoa</taxon>
        <taxon>Chordata</taxon>
        <taxon>Tunicata</taxon>
        <taxon>Ascidiacea</taxon>
        <taxon>Phlebobranchia</taxon>
        <taxon>Cionidae</taxon>
        <taxon>Ciona</taxon>
    </lineage>
</organism>
<accession>H2XNF1</accession>
<reference evidence="1" key="4">
    <citation type="submission" date="2025-09" db="UniProtKB">
        <authorList>
            <consortium name="Ensembl"/>
        </authorList>
    </citation>
    <scope>IDENTIFICATION</scope>
</reference>
<keyword evidence="2" id="KW-1185">Reference proteome</keyword>
<reference evidence="2" key="1">
    <citation type="journal article" date="2002" name="Science">
        <title>The draft genome of Ciona intestinalis: insights into chordate and vertebrate origins.</title>
        <authorList>
            <person name="Dehal P."/>
            <person name="Satou Y."/>
            <person name="Campbell R.K."/>
            <person name="Chapman J."/>
            <person name="Degnan B."/>
            <person name="De Tomaso A."/>
            <person name="Davidson B."/>
            <person name="Di Gregorio A."/>
            <person name="Gelpke M."/>
            <person name="Goodstein D.M."/>
            <person name="Harafuji N."/>
            <person name="Hastings K.E."/>
            <person name="Ho I."/>
            <person name="Hotta K."/>
            <person name="Huang W."/>
            <person name="Kawashima T."/>
            <person name="Lemaire P."/>
            <person name="Martinez D."/>
            <person name="Meinertzhagen I.A."/>
            <person name="Necula S."/>
            <person name="Nonaka M."/>
            <person name="Putnam N."/>
            <person name="Rash S."/>
            <person name="Saiga H."/>
            <person name="Satake M."/>
            <person name="Terry A."/>
            <person name="Yamada L."/>
            <person name="Wang H.G."/>
            <person name="Awazu S."/>
            <person name="Azumi K."/>
            <person name="Boore J."/>
            <person name="Branno M."/>
            <person name="Chin-Bow S."/>
            <person name="DeSantis R."/>
            <person name="Doyle S."/>
            <person name="Francino P."/>
            <person name="Keys D.N."/>
            <person name="Haga S."/>
            <person name="Hayashi H."/>
            <person name="Hino K."/>
            <person name="Imai K.S."/>
            <person name="Inaba K."/>
            <person name="Kano S."/>
            <person name="Kobayashi K."/>
            <person name="Kobayashi M."/>
            <person name="Lee B.I."/>
            <person name="Makabe K.W."/>
            <person name="Manohar C."/>
            <person name="Matassi G."/>
            <person name="Medina M."/>
            <person name="Mochizuki Y."/>
            <person name="Mount S."/>
            <person name="Morishita T."/>
            <person name="Miura S."/>
            <person name="Nakayama A."/>
            <person name="Nishizaka S."/>
            <person name="Nomoto H."/>
            <person name="Ohta F."/>
            <person name="Oishi K."/>
            <person name="Rigoutsos I."/>
            <person name="Sano M."/>
            <person name="Sasaki A."/>
            <person name="Sasakura Y."/>
            <person name="Shoguchi E."/>
            <person name="Shin-i T."/>
            <person name="Spagnuolo A."/>
            <person name="Stainier D."/>
            <person name="Suzuki M.M."/>
            <person name="Tassy O."/>
            <person name="Takatori N."/>
            <person name="Tokuoka M."/>
            <person name="Yagi K."/>
            <person name="Yoshizaki F."/>
            <person name="Wada S."/>
            <person name="Zhang C."/>
            <person name="Hyatt P.D."/>
            <person name="Larimer F."/>
            <person name="Detter C."/>
            <person name="Doggett N."/>
            <person name="Glavina T."/>
            <person name="Hawkins T."/>
            <person name="Richardson P."/>
            <person name="Lucas S."/>
            <person name="Kohara Y."/>
            <person name="Levine M."/>
            <person name="Satoh N."/>
            <person name="Rokhsar D.S."/>
        </authorList>
    </citation>
    <scope>NUCLEOTIDE SEQUENCE [LARGE SCALE GENOMIC DNA]</scope>
</reference>
<dbReference type="HOGENOM" id="CLU_3279198_0_0_1"/>
<dbReference type="Proteomes" id="UP000008144">
    <property type="component" value="Chromosome 8"/>
</dbReference>
<dbReference type="EMBL" id="EAAA01002584">
    <property type="status" value="NOT_ANNOTATED_CDS"/>
    <property type="molecule type" value="Genomic_DNA"/>
</dbReference>
<dbReference type="Ensembl" id="ENSCINT00000033367.1">
    <property type="protein sequence ID" value="ENSCINP00000031184.1"/>
    <property type="gene ID" value="ENSCING00000024433.1"/>
</dbReference>
<proteinExistence type="predicted"/>
<sequence length="41" mass="4775">MIFHVSNKIQPQNPSILSVMHSNPQLILWSCPIFHKKSLFI</sequence>
<evidence type="ECO:0000313" key="1">
    <source>
        <dbReference type="Ensembl" id="ENSCINP00000031184.1"/>
    </source>
</evidence>